<dbReference type="GO" id="GO:0006203">
    <property type="term" value="P:dGTP catabolic process"/>
    <property type="evidence" value="ECO:0007669"/>
    <property type="project" value="TreeGrafter"/>
</dbReference>
<keyword evidence="3" id="KW-1185">Reference proteome</keyword>
<evidence type="ECO:0000313" key="2">
    <source>
        <dbReference type="EMBL" id="QEC49575.1"/>
    </source>
</evidence>
<sequence length="327" mass="33947">MRVADALHGAADVREPVLRALLGTAALQRLAGVHQAGAVWLVRPGRDVTRLQHSVGTMLLVRRLGGSTAEQAAALLHDAGHGAFSHVIDRVFDDAGDCWHEDAGVDLLRAGEVPALLAGHGLDPDAVLALHDWPLLDREAPDLCADRIDYALRDAVCEGLVTAGCARAFLDALAVTEEGTLAVTAPGPAAWFAERFDRLVGTVFCDPTGIWADWVLAGAIRRALALGALDPADLLSTDAALLDRLRGAADPEIDGALARLVPGARAVLARPGEDADVVVHPKPRTVDPLVLGAEGAPVRASALAPSIARDAAALRARVAAGIAVRAA</sequence>
<proteinExistence type="predicted"/>
<dbReference type="EMBL" id="CP042430">
    <property type="protein sequence ID" value="QEC49575.1"/>
    <property type="molecule type" value="Genomic_DNA"/>
</dbReference>
<dbReference type="PROSITE" id="PS51831">
    <property type="entry name" value="HD"/>
    <property type="match status" value="1"/>
</dbReference>
<gene>
    <name evidence="2" type="ORF">FSW04_19700</name>
</gene>
<dbReference type="GO" id="GO:0008832">
    <property type="term" value="F:dGTPase activity"/>
    <property type="evidence" value="ECO:0007669"/>
    <property type="project" value="TreeGrafter"/>
</dbReference>
<feature type="domain" description="HD" evidence="1">
    <location>
        <begin position="50"/>
        <end position="151"/>
    </location>
</feature>
<dbReference type="CDD" id="cd00077">
    <property type="entry name" value="HDc"/>
    <property type="match status" value="1"/>
</dbReference>
<reference evidence="2 3" key="1">
    <citation type="journal article" date="2018" name="J. Microbiol.">
        <title>Baekduia soli gen. nov., sp. nov., a novel bacterium isolated from the soil of Baekdu Mountain and proposal of a novel family name, Baekduiaceae fam. nov.</title>
        <authorList>
            <person name="An D.S."/>
            <person name="Siddiqi M.Z."/>
            <person name="Kim K.H."/>
            <person name="Yu H.S."/>
            <person name="Im W.T."/>
        </authorList>
    </citation>
    <scope>NUCLEOTIDE SEQUENCE [LARGE SCALE GENOMIC DNA]</scope>
    <source>
        <strain evidence="2 3">BR7-21</strain>
    </source>
</reference>
<evidence type="ECO:0000313" key="3">
    <source>
        <dbReference type="Proteomes" id="UP000321805"/>
    </source>
</evidence>
<dbReference type="SUPFAM" id="SSF109604">
    <property type="entry name" value="HD-domain/PDEase-like"/>
    <property type="match status" value="1"/>
</dbReference>
<dbReference type="KEGG" id="bsol:FSW04_19700"/>
<dbReference type="Proteomes" id="UP000321805">
    <property type="component" value="Chromosome"/>
</dbReference>
<dbReference type="SMART" id="SM00471">
    <property type="entry name" value="HDc"/>
    <property type="match status" value="1"/>
</dbReference>
<dbReference type="Gene3D" id="1.10.3210.10">
    <property type="entry name" value="Hypothetical protein af1432"/>
    <property type="match status" value="1"/>
</dbReference>
<organism evidence="2 3">
    <name type="scientific">Baekduia soli</name>
    <dbReference type="NCBI Taxonomy" id="496014"/>
    <lineage>
        <taxon>Bacteria</taxon>
        <taxon>Bacillati</taxon>
        <taxon>Actinomycetota</taxon>
        <taxon>Thermoleophilia</taxon>
        <taxon>Solirubrobacterales</taxon>
        <taxon>Baekduiaceae</taxon>
        <taxon>Baekduia</taxon>
    </lineage>
</organism>
<dbReference type="PANTHER" id="PTHR11373:SF41">
    <property type="entry name" value="METAL-DEPENDENT PHOSPHOHYDROLASE"/>
    <property type="match status" value="1"/>
</dbReference>
<dbReference type="OrthoDB" id="581608at2"/>
<protein>
    <submittedName>
        <fullName evidence="2">HD domain-containing protein</fullName>
    </submittedName>
</protein>
<dbReference type="InterPro" id="IPR050135">
    <property type="entry name" value="dGTPase-like"/>
</dbReference>
<dbReference type="PANTHER" id="PTHR11373">
    <property type="entry name" value="DEOXYNUCLEOSIDE TRIPHOSPHATE TRIPHOSPHOHYDROLASE"/>
    <property type="match status" value="1"/>
</dbReference>
<dbReference type="AlphaFoldDB" id="A0A5B8U994"/>
<evidence type="ECO:0000259" key="1">
    <source>
        <dbReference type="PROSITE" id="PS51831"/>
    </source>
</evidence>
<dbReference type="InterPro" id="IPR006674">
    <property type="entry name" value="HD_domain"/>
</dbReference>
<name>A0A5B8U994_9ACTN</name>
<dbReference type="RefSeq" id="WP_146921940.1">
    <property type="nucleotide sequence ID" value="NZ_CP042430.1"/>
</dbReference>
<dbReference type="Pfam" id="PF01966">
    <property type="entry name" value="HD"/>
    <property type="match status" value="1"/>
</dbReference>
<accession>A0A5B8U994</accession>
<dbReference type="InterPro" id="IPR003607">
    <property type="entry name" value="HD/PDEase_dom"/>
</dbReference>